<evidence type="ECO:0000256" key="1">
    <source>
        <dbReference type="ARBA" id="ARBA00022490"/>
    </source>
</evidence>
<accession>A0A316ER28</accession>
<dbReference type="GO" id="GO:0050568">
    <property type="term" value="F:protein-glutamine glutaminase activity"/>
    <property type="evidence" value="ECO:0007669"/>
    <property type="project" value="UniProtKB-UniRule"/>
</dbReference>
<evidence type="ECO:0000256" key="8">
    <source>
        <dbReference type="PROSITE-ProRule" id="PRU00169"/>
    </source>
</evidence>
<dbReference type="PANTHER" id="PTHR42872:SF6">
    <property type="entry name" value="PROTEIN-GLUTAMATE METHYLESTERASE_PROTEIN-GLUTAMINE GLUTAMINASE"/>
    <property type="match status" value="1"/>
</dbReference>
<organism evidence="11 12">
    <name type="scientific">Cupriavidus plantarum</name>
    <dbReference type="NCBI Taxonomy" id="942865"/>
    <lineage>
        <taxon>Bacteria</taxon>
        <taxon>Pseudomonadati</taxon>
        <taxon>Pseudomonadota</taxon>
        <taxon>Betaproteobacteria</taxon>
        <taxon>Burkholderiales</taxon>
        <taxon>Burkholderiaceae</taxon>
        <taxon>Cupriavidus</taxon>
    </lineage>
</organism>
<dbReference type="InterPro" id="IPR001789">
    <property type="entry name" value="Sig_transdc_resp-reg_receiver"/>
</dbReference>
<dbReference type="SUPFAM" id="SSF52172">
    <property type="entry name" value="CheY-like"/>
    <property type="match status" value="1"/>
</dbReference>
<dbReference type="CDD" id="cd17541">
    <property type="entry name" value="REC_CheB-like"/>
    <property type="match status" value="1"/>
</dbReference>
<dbReference type="PROSITE" id="PS50122">
    <property type="entry name" value="CHEB"/>
    <property type="match status" value="1"/>
</dbReference>
<feature type="modified residue" description="4-aspartylphosphate" evidence="6 8">
    <location>
        <position position="60"/>
    </location>
</feature>
<dbReference type="RefSeq" id="WP_109583058.1">
    <property type="nucleotide sequence ID" value="NZ_QGGT01000002.1"/>
</dbReference>
<dbReference type="GO" id="GO:0005737">
    <property type="term" value="C:cytoplasm"/>
    <property type="evidence" value="ECO:0007669"/>
    <property type="project" value="UniProtKB-SubCell"/>
</dbReference>
<keyword evidence="4 6" id="KW-0378">Hydrolase</keyword>
<name>A0A316ER28_9BURK</name>
<dbReference type="InterPro" id="IPR011006">
    <property type="entry name" value="CheY-like_superfamily"/>
</dbReference>
<dbReference type="GO" id="GO:0008984">
    <property type="term" value="F:protein-glutamate methylesterase activity"/>
    <property type="evidence" value="ECO:0007669"/>
    <property type="project" value="UniProtKB-UniRule"/>
</dbReference>
<feature type="active site" evidence="6 7">
    <location>
        <position position="189"/>
    </location>
</feature>
<keyword evidence="3 6" id="KW-0597">Phosphoprotein</keyword>
<dbReference type="Proteomes" id="UP000245754">
    <property type="component" value="Unassembled WGS sequence"/>
</dbReference>
<dbReference type="SMART" id="SM00448">
    <property type="entry name" value="REC"/>
    <property type="match status" value="1"/>
</dbReference>
<dbReference type="EC" id="3.5.1.44" evidence="6"/>
<comment type="function">
    <text evidence="6">Involved in chemotaxis. Part of a chemotaxis signal transduction system that modulates chemotaxis in response to various stimuli. Catalyzes the demethylation of specific methylglutamate residues introduced into the chemoreceptors (methyl-accepting chemotaxis proteins or MCP) by CheR. Also mediates the irreversible deamidation of specific glutamine residues to glutamic acid.</text>
</comment>
<dbReference type="Gene3D" id="3.40.50.2300">
    <property type="match status" value="1"/>
</dbReference>
<evidence type="ECO:0000256" key="4">
    <source>
        <dbReference type="ARBA" id="ARBA00022801"/>
    </source>
</evidence>
<dbReference type="PANTHER" id="PTHR42872">
    <property type="entry name" value="PROTEIN-GLUTAMATE METHYLESTERASE/PROTEIN-GLUTAMINE GLUTAMINASE"/>
    <property type="match status" value="1"/>
</dbReference>
<evidence type="ECO:0000256" key="7">
    <source>
        <dbReference type="PROSITE-ProRule" id="PRU00050"/>
    </source>
</evidence>
<dbReference type="CDD" id="cd16432">
    <property type="entry name" value="CheB_Rec"/>
    <property type="match status" value="1"/>
</dbReference>
<evidence type="ECO:0000256" key="6">
    <source>
        <dbReference type="HAMAP-Rule" id="MF_00099"/>
    </source>
</evidence>
<comment type="PTM">
    <text evidence="6">Phosphorylated by CheA. Phosphorylation of the N-terminal regulatory domain activates the methylesterase activity.</text>
</comment>
<evidence type="ECO:0000256" key="5">
    <source>
        <dbReference type="ARBA" id="ARBA00048267"/>
    </source>
</evidence>
<feature type="domain" description="Response regulatory" evidence="9">
    <location>
        <begin position="9"/>
        <end position="126"/>
    </location>
</feature>
<reference evidence="11 12" key="1">
    <citation type="submission" date="2018-05" db="EMBL/GenBank/DDBJ databases">
        <title>Genomic Encyclopedia of Type Strains, Phase IV (KMG-V): Genome sequencing to study the core and pangenomes of soil and plant-associated prokaryotes.</title>
        <authorList>
            <person name="Whitman W."/>
        </authorList>
    </citation>
    <scope>NUCLEOTIDE SEQUENCE [LARGE SCALE GENOMIC DNA]</scope>
    <source>
        <strain evidence="11 12">SLV-132</strain>
    </source>
</reference>
<sequence>MTAKATPIRVLVVDDSAVVRQVLVGLLAAAPGIEVLHAVADPLLAMERMRVQWPDVIVLDVEMPRMDGITFLRKIMAERPTPVVICSTLTEKGAKTTMEAMAAGAVSIVTKPKLGLKQFLQEAADELIATVRAAARANVRRLVPRAAPPAPLVPTVKHSADVILAAGLPPGASRAMAQTTERVVAIGTSTGGTQALEQVLTALPRVSPGIVIVQHMPEKFTAAFAARLDALSAISVKEAQTNDRVVPGRALIAPGGRHMLLRRSGAQYFVEVVDGPLVNRHRPSVDVLFRSVAKCAGANAVGIIMTGMGDDGAAGLLEMRTAGARTVAQDEDSCVVFGMPREAIKRGGVDRTVPLSAIAREIGAAA</sequence>
<keyword evidence="12" id="KW-1185">Reference proteome</keyword>
<dbReference type="InterPro" id="IPR035909">
    <property type="entry name" value="CheB_C"/>
</dbReference>
<dbReference type="EMBL" id="QGGT01000002">
    <property type="protein sequence ID" value="PWK34924.1"/>
    <property type="molecule type" value="Genomic_DNA"/>
</dbReference>
<keyword evidence="2 6" id="KW-0145">Chemotaxis</keyword>
<comment type="similarity">
    <text evidence="6">Belongs to the CheB family.</text>
</comment>
<comment type="caution">
    <text evidence="11">The sequence shown here is derived from an EMBL/GenBank/DDBJ whole genome shotgun (WGS) entry which is preliminary data.</text>
</comment>
<comment type="subcellular location">
    <subcellularLocation>
        <location evidence="6">Cytoplasm</location>
    </subcellularLocation>
</comment>
<evidence type="ECO:0000256" key="3">
    <source>
        <dbReference type="ARBA" id="ARBA00022553"/>
    </source>
</evidence>
<dbReference type="NCBIfam" id="NF009206">
    <property type="entry name" value="PRK12555.1"/>
    <property type="match status" value="1"/>
</dbReference>
<evidence type="ECO:0000256" key="2">
    <source>
        <dbReference type="ARBA" id="ARBA00022500"/>
    </source>
</evidence>
<gene>
    <name evidence="6" type="primary">cheB</name>
    <name evidence="11" type="ORF">C7419_102197</name>
</gene>
<dbReference type="EC" id="3.1.1.61" evidence="6"/>
<comment type="catalytic activity">
    <reaction evidence="5 6">
        <text>[protein]-L-glutamate 5-O-methyl ester + H2O = L-glutamyl-[protein] + methanol + H(+)</text>
        <dbReference type="Rhea" id="RHEA:23236"/>
        <dbReference type="Rhea" id="RHEA-COMP:10208"/>
        <dbReference type="Rhea" id="RHEA-COMP:10311"/>
        <dbReference type="ChEBI" id="CHEBI:15377"/>
        <dbReference type="ChEBI" id="CHEBI:15378"/>
        <dbReference type="ChEBI" id="CHEBI:17790"/>
        <dbReference type="ChEBI" id="CHEBI:29973"/>
        <dbReference type="ChEBI" id="CHEBI:82795"/>
        <dbReference type="EC" id="3.1.1.61"/>
    </reaction>
</comment>
<dbReference type="Pfam" id="PF00072">
    <property type="entry name" value="Response_reg"/>
    <property type="match status" value="1"/>
</dbReference>
<evidence type="ECO:0000313" key="12">
    <source>
        <dbReference type="Proteomes" id="UP000245754"/>
    </source>
</evidence>
<dbReference type="HAMAP" id="MF_00099">
    <property type="entry name" value="CheB_chemtxs"/>
    <property type="match status" value="1"/>
</dbReference>
<dbReference type="NCBIfam" id="NF001965">
    <property type="entry name" value="PRK00742.1"/>
    <property type="match status" value="1"/>
</dbReference>
<protein>
    <recommendedName>
        <fullName evidence="6">Protein-glutamate methylesterase/protein-glutamine glutaminase</fullName>
        <ecNumber evidence="6">3.1.1.61</ecNumber>
        <ecNumber evidence="6">3.5.1.44</ecNumber>
    </recommendedName>
</protein>
<dbReference type="AlphaFoldDB" id="A0A316ER28"/>
<keyword evidence="1 6" id="KW-0963">Cytoplasm</keyword>
<comment type="domain">
    <text evidence="6">Contains a C-terminal catalytic domain, and an N-terminal region which modulates catalytic activity.</text>
</comment>
<dbReference type="PIRSF" id="PIRSF000876">
    <property type="entry name" value="RR_chemtxs_CheB"/>
    <property type="match status" value="1"/>
</dbReference>
<proteinExistence type="inferred from homology"/>
<dbReference type="GO" id="GO:0006935">
    <property type="term" value="P:chemotaxis"/>
    <property type="evidence" value="ECO:0007669"/>
    <property type="project" value="UniProtKB-UniRule"/>
</dbReference>
<comment type="catalytic activity">
    <reaction evidence="6">
        <text>L-glutaminyl-[protein] + H2O = L-glutamyl-[protein] + NH4(+)</text>
        <dbReference type="Rhea" id="RHEA:16441"/>
        <dbReference type="Rhea" id="RHEA-COMP:10207"/>
        <dbReference type="Rhea" id="RHEA-COMP:10208"/>
        <dbReference type="ChEBI" id="CHEBI:15377"/>
        <dbReference type="ChEBI" id="CHEBI:28938"/>
        <dbReference type="ChEBI" id="CHEBI:29973"/>
        <dbReference type="ChEBI" id="CHEBI:30011"/>
        <dbReference type="EC" id="3.5.1.44"/>
    </reaction>
</comment>
<dbReference type="GO" id="GO:0000156">
    <property type="term" value="F:phosphorelay response regulator activity"/>
    <property type="evidence" value="ECO:0007669"/>
    <property type="project" value="InterPro"/>
</dbReference>
<dbReference type="Pfam" id="PF01339">
    <property type="entry name" value="CheB_methylest"/>
    <property type="match status" value="1"/>
</dbReference>
<feature type="active site" evidence="6 7">
    <location>
        <position position="311"/>
    </location>
</feature>
<dbReference type="PROSITE" id="PS50110">
    <property type="entry name" value="RESPONSE_REGULATORY"/>
    <property type="match status" value="1"/>
</dbReference>
<feature type="domain" description="CheB-type methylesterase" evidence="10">
    <location>
        <begin position="177"/>
        <end position="366"/>
    </location>
</feature>
<feature type="active site" evidence="6 7">
    <location>
        <position position="215"/>
    </location>
</feature>
<dbReference type="SUPFAM" id="SSF52738">
    <property type="entry name" value="Methylesterase CheB, C-terminal domain"/>
    <property type="match status" value="1"/>
</dbReference>
<dbReference type="InterPro" id="IPR000673">
    <property type="entry name" value="Sig_transdc_resp-reg_Me-estase"/>
</dbReference>
<dbReference type="Gene3D" id="3.40.50.180">
    <property type="entry name" value="Methylesterase CheB, C-terminal domain"/>
    <property type="match status" value="1"/>
</dbReference>
<evidence type="ECO:0000313" key="11">
    <source>
        <dbReference type="EMBL" id="PWK34924.1"/>
    </source>
</evidence>
<evidence type="ECO:0000259" key="10">
    <source>
        <dbReference type="PROSITE" id="PS50122"/>
    </source>
</evidence>
<evidence type="ECO:0000259" key="9">
    <source>
        <dbReference type="PROSITE" id="PS50110"/>
    </source>
</evidence>
<dbReference type="InterPro" id="IPR008248">
    <property type="entry name" value="CheB-like"/>
</dbReference>